<evidence type="ECO:0000313" key="2">
    <source>
        <dbReference type="Proteomes" id="UP000785625"/>
    </source>
</evidence>
<accession>A0ABS2H2H0</accession>
<proteinExistence type="predicted"/>
<name>A0ABS2H2H0_9LACO</name>
<dbReference type="EMBL" id="JACJKU010000223">
    <property type="protein sequence ID" value="MBM6941471.1"/>
    <property type="molecule type" value="Genomic_DNA"/>
</dbReference>
<keyword evidence="2" id="KW-1185">Reference proteome</keyword>
<sequence length="72" mass="8267">KTKRKHHQSHPQAKKCLGPNIAQRPQVADQRSEIGHWELDTIQGHKDGKDSVVLVMTDRFSRVNITRKITSK</sequence>
<feature type="non-terminal residue" evidence="1">
    <location>
        <position position="1"/>
    </location>
</feature>
<protein>
    <submittedName>
        <fullName evidence="1">IS30 family transposase</fullName>
    </submittedName>
</protein>
<organism evidence="1 2">
    <name type="scientific">Limosilactobacillus coleohominis</name>
    <dbReference type="NCBI Taxonomy" id="181675"/>
    <lineage>
        <taxon>Bacteria</taxon>
        <taxon>Bacillati</taxon>
        <taxon>Bacillota</taxon>
        <taxon>Bacilli</taxon>
        <taxon>Lactobacillales</taxon>
        <taxon>Lactobacillaceae</taxon>
        <taxon>Limosilactobacillus</taxon>
    </lineage>
</organism>
<comment type="caution">
    <text evidence="1">The sequence shown here is derived from an EMBL/GenBank/DDBJ whole genome shotgun (WGS) entry which is preliminary data.</text>
</comment>
<evidence type="ECO:0000313" key="1">
    <source>
        <dbReference type="EMBL" id="MBM6941471.1"/>
    </source>
</evidence>
<feature type="non-terminal residue" evidence="1">
    <location>
        <position position="72"/>
    </location>
</feature>
<reference evidence="1 2" key="1">
    <citation type="journal article" date="2021" name="Sci. Rep.">
        <title>The distribution of antibiotic resistance genes in chicken gut microbiota commensals.</title>
        <authorList>
            <person name="Juricova H."/>
            <person name="Matiasovicova J."/>
            <person name="Kubasova T."/>
            <person name="Cejkova D."/>
            <person name="Rychlik I."/>
        </authorList>
    </citation>
    <scope>NUCLEOTIDE SEQUENCE [LARGE SCALE GENOMIC DNA]</scope>
    <source>
        <strain evidence="1 2">An574</strain>
    </source>
</reference>
<gene>
    <name evidence="1" type="ORF">H5975_08595</name>
</gene>
<dbReference type="Proteomes" id="UP000785625">
    <property type="component" value="Unassembled WGS sequence"/>
</dbReference>